<evidence type="ECO:0000256" key="4">
    <source>
        <dbReference type="ARBA" id="ARBA00022475"/>
    </source>
</evidence>
<dbReference type="AlphaFoldDB" id="E6UFM3"/>
<dbReference type="Pfam" id="PF00005">
    <property type="entry name" value="ABC_tran"/>
    <property type="match status" value="1"/>
</dbReference>
<feature type="domain" description="ABC transporter" evidence="8">
    <location>
        <begin position="5"/>
        <end position="253"/>
    </location>
</feature>
<evidence type="ECO:0000256" key="5">
    <source>
        <dbReference type="ARBA" id="ARBA00022741"/>
    </source>
</evidence>
<dbReference type="InterPro" id="IPR003593">
    <property type="entry name" value="AAA+_ATPase"/>
</dbReference>
<gene>
    <name evidence="9" type="ordered locus">Rumal_1413</name>
</gene>
<dbReference type="KEGG" id="ral:Rumal_1413"/>
<dbReference type="RefSeq" id="WP_013498096.1">
    <property type="nucleotide sequence ID" value="NC_014833.1"/>
</dbReference>
<dbReference type="PANTHER" id="PTHR43166">
    <property type="entry name" value="AMINO ACID IMPORT ATP-BINDING PROTEIN"/>
    <property type="match status" value="1"/>
</dbReference>
<evidence type="ECO:0000256" key="3">
    <source>
        <dbReference type="ARBA" id="ARBA00022448"/>
    </source>
</evidence>
<evidence type="ECO:0000256" key="6">
    <source>
        <dbReference type="ARBA" id="ARBA00022840"/>
    </source>
</evidence>
<dbReference type="Gene3D" id="3.40.50.300">
    <property type="entry name" value="P-loop containing nucleotide triphosphate hydrolases"/>
    <property type="match status" value="1"/>
</dbReference>
<keyword evidence="7" id="KW-0472">Membrane</keyword>
<dbReference type="InterPro" id="IPR027417">
    <property type="entry name" value="P-loop_NTPase"/>
</dbReference>
<keyword evidence="6" id="KW-0067">ATP-binding</keyword>
<reference evidence="9 10" key="1">
    <citation type="journal article" date="2011" name="J. Bacteriol.">
        <title>Complete genome of the cellulolytic ruminal bacterium Ruminococcus albus 7.</title>
        <authorList>
            <person name="Suen G."/>
            <person name="Stevenson D.M."/>
            <person name="Bruce D.C."/>
            <person name="Chertkov O."/>
            <person name="Copeland A."/>
            <person name="Cheng J.F."/>
            <person name="Detter C."/>
            <person name="Detter J.C."/>
            <person name="Goodwin L.A."/>
            <person name="Han C.S."/>
            <person name="Hauser L.J."/>
            <person name="Ivanova N.N."/>
            <person name="Kyrpides N.C."/>
            <person name="Land M.L."/>
            <person name="Lapidus A."/>
            <person name="Lucas S."/>
            <person name="Ovchinnikova G."/>
            <person name="Pitluck S."/>
            <person name="Tapia R."/>
            <person name="Woyke T."/>
            <person name="Boyum J."/>
            <person name="Mead D."/>
            <person name="Weimer P.J."/>
        </authorList>
    </citation>
    <scope>NUCLEOTIDE SEQUENCE [LARGE SCALE GENOMIC DNA]</scope>
    <source>
        <strain evidence="10">ATCC 27210 / DSM 20455 / JCM 14654 / NCDO 2250 / 7</strain>
    </source>
</reference>
<dbReference type="PANTHER" id="PTHR43166:SF9">
    <property type="entry name" value="GLUTAMATE_ASPARTATE IMPORT ATP-BINDING PROTEIN GLTL"/>
    <property type="match status" value="1"/>
</dbReference>
<proteinExistence type="inferred from homology"/>
<comment type="similarity">
    <text evidence="2">Belongs to the ABC transporter superfamily.</text>
</comment>
<keyword evidence="3" id="KW-0813">Transport</keyword>
<dbReference type="SMART" id="SM00382">
    <property type="entry name" value="AAA"/>
    <property type="match status" value="1"/>
</dbReference>
<dbReference type="GO" id="GO:0016887">
    <property type="term" value="F:ATP hydrolysis activity"/>
    <property type="evidence" value="ECO:0007669"/>
    <property type="project" value="InterPro"/>
</dbReference>
<accession>E6UFM3</accession>
<evidence type="ECO:0000256" key="1">
    <source>
        <dbReference type="ARBA" id="ARBA00004202"/>
    </source>
</evidence>
<dbReference type="GO" id="GO:0005886">
    <property type="term" value="C:plasma membrane"/>
    <property type="evidence" value="ECO:0007669"/>
    <property type="project" value="UniProtKB-SubCell"/>
</dbReference>
<evidence type="ECO:0000256" key="7">
    <source>
        <dbReference type="ARBA" id="ARBA00023136"/>
    </source>
</evidence>
<dbReference type="Proteomes" id="UP000006919">
    <property type="component" value="Chromosome"/>
</dbReference>
<dbReference type="InterPro" id="IPR003439">
    <property type="entry name" value="ABC_transporter-like_ATP-bd"/>
</dbReference>
<evidence type="ECO:0000313" key="10">
    <source>
        <dbReference type="Proteomes" id="UP000006919"/>
    </source>
</evidence>
<dbReference type="SUPFAM" id="SSF52540">
    <property type="entry name" value="P-loop containing nucleoside triphosphate hydrolases"/>
    <property type="match status" value="1"/>
</dbReference>
<dbReference type="InterPro" id="IPR050086">
    <property type="entry name" value="MetN_ABC_transporter-like"/>
</dbReference>
<protein>
    <submittedName>
        <fullName evidence="9">ABC transporter related protein</fullName>
    </submittedName>
</protein>
<sequence>MESIISINNLSIQLKQRVLMQNISFDVGSGEVVLLSGENGIGKSSILKSIMRLETEGKKIGGEIIHHSFGNIMALDDTELQRYRSSIAYIPQKDEYSEMGRIQVRDVISNSGEAHSESYMSYSEVNDLIDEWLPRRGDNSRIFDAKSRPGKFSGGEQRLLQVFSVIATRSDSDLLIIDEPLNNLDFVNARHISNLINKVIHENPKMGVLMISHCRIFPFITRELKLTADGISEVSKPYTCHSCFGEPDENGFYT</sequence>
<evidence type="ECO:0000313" key="9">
    <source>
        <dbReference type="EMBL" id="ADU21927.1"/>
    </source>
</evidence>
<dbReference type="PROSITE" id="PS50893">
    <property type="entry name" value="ABC_TRANSPORTER_2"/>
    <property type="match status" value="1"/>
</dbReference>
<organism evidence="9 10">
    <name type="scientific">Ruminococcus albus (strain ATCC 27210 / DSM 20455 / JCM 14654 / NCDO 2250 / 7)</name>
    <dbReference type="NCBI Taxonomy" id="697329"/>
    <lineage>
        <taxon>Bacteria</taxon>
        <taxon>Bacillati</taxon>
        <taxon>Bacillota</taxon>
        <taxon>Clostridia</taxon>
        <taxon>Eubacteriales</taxon>
        <taxon>Oscillospiraceae</taxon>
        <taxon>Ruminococcus</taxon>
    </lineage>
</organism>
<dbReference type="OrthoDB" id="9799337at2"/>
<dbReference type="STRING" id="697329.Rumal_1413"/>
<dbReference type="EMBL" id="CP002403">
    <property type="protein sequence ID" value="ADU21927.1"/>
    <property type="molecule type" value="Genomic_DNA"/>
</dbReference>
<evidence type="ECO:0000259" key="8">
    <source>
        <dbReference type="PROSITE" id="PS50893"/>
    </source>
</evidence>
<evidence type="ECO:0000256" key="2">
    <source>
        <dbReference type="ARBA" id="ARBA00005417"/>
    </source>
</evidence>
<dbReference type="eggNOG" id="COG1123">
    <property type="taxonomic scope" value="Bacteria"/>
</dbReference>
<comment type="subcellular location">
    <subcellularLocation>
        <location evidence="1">Cell membrane</location>
        <topology evidence="1">Peripheral membrane protein</topology>
    </subcellularLocation>
</comment>
<dbReference type="HOGENOM" id="CLU_000604_1_22_9"/>
<keyword evidence="4" id="KW-1003">Cell membrane</keyword>
<name>E6UFM3_RUMA7</name>
<keyword evidence="5" id="KW-0547">Nucleotide-binding</keyword>
<dbReference type="GO" id="GO:0005524">
    <property type="term" value="F:ATP binding"/>
    <property type="evidence" value="ECO:0007669"/>
    <property type="project" value="UniProtKB-KW"/>
</dbReference>